<keyword evidence="1" id="KW-0472">Membrane</keyword>
<dbReference type="PANTHER" id="PTHR37494:SF1">
    <property type="entry name" value="STAPHYLOCOCCUS AUREUS SURFACE PROTEIN A"/>
    <property type="match status" value="1"/>
</dbReference>
<dbReference type="GO" id="GO:0016020">
    <property type="term" value="C:membrane"/>
    <property type="evidence" value="ECO:0007669"/>
    <property type="project" value="InterPro"/>
</dbReference>
<dbReference type="GO" id="GO:0005509">
    <property type="term" value="F:calcium ion binding"/>
    <property type="evidence" value="ECO:0007669"/>
    <property type="project" value="InterPro"/>
</dbReference>
<protein>
    <submittedName>
        <fullName evidence="2">Uncharacterized protein</fullName>
    </submittedName>
</protein>
<evidence type="ECO:0000313" key="3">
    <source>
        <dbReference type="Proteomes" id="UP000569092"/>
    </source>
</evidence>
<dbReference type="PANTHER" id="PTHR37494">
    <property type="entry name" value="HEMAGGLUTININ"/>
    <property type="match status" value="1"/>
</dbReference>
<comment type="caution">
    <text evidence="2">The sequence shown here is derived from an EMBL/GenBank/DDBJ whole genome shotgun (WGS) entry which is preliminary data.</text>
</comment>
<proteinExistence type="predicted"/>
<dbReference type="InterPro" id="IPR013783">
    <property type="entry name" value="Ig-like_fold"/>
</dbReference>
<keyword evidence="1" id="KW-1133">Transmembrane helix</keyword>
<evidence type="ECO:0000313" key="2">
    <source>
        <dbReference type="EMBL" id="MBB5344351.1"/>
    </source>
</evidence>
<dbReference type="InterPro" id="IPR015919">
    <property type="entry name" value="Cadherin-like_sf"/>
</dbReference>
<dbReference type="Proteomes" id="UP000569092">
    <property type="component" value="Unassembled WGS sequence"/>
</dbReference>
<reference evidence="2 3" key="1">
    <citation type="submission" date="2020-08" db="EMBL/GenBank/DDBJ databases">
        <title>Genomic Encyclopedia of Type Strains, Phase IV (KMG-V): Genome sequencing to study the core and pangenomes of soil and plant-associated prokaryotes.</title>
        <authorList>
            <person name="Whitman W."/>
        </authorList>
    </citation>
    <scope>NUCLEOTIDE SEQUENCE [LARGE SCALE GENOMIC DNA]</scope>
    <source>
        <strain evidence="2 3">M8US30</strain>
    </source>
</reference>
<gene>
    <name evidence="2" type="ORF">HDF10_002330</name>
</gene>
<dbReference type="Pfam" id="PF05345">
    <property type="entry name" value="He_PIG"/>
    <property type="match status" value="8"/>
</dbReference>
<organism evidence="2 3">
    <name type="scientific">Tunturiibacter lichenicola</name>
    <dbReference type="NCBI Taxonomy" id="2051959"/>
    <lineage>
        <taxon>Bacteria</taxon>
        <taxon>Pseudomonadati</taxon>
        <taxon>Acidobacteriota</taxon>
        <taxon>Terriglobia</taxon>
        <taxon>Terriglobales</taxon>
        <taxon>Acidobacteriaceae</taxon>
        <taxon>Tunturiibacter</taxon>
    </lineage>
</organism>
<keyword evidence="1" id="KW-0812">Transmembrane</keyword>
<feature type="transmembrane region" description="Helical" evidence="1">
    <location>
        <begin position="30"/>
        <end position="48"/>
    </location>
</feature>
<dbReference type="SUPFAM" id="SSF49313">
    <property type="entry name" value="Cadherin-like"/>
    <property type="match status" value="3"/>
</dbReference>
<sequence>MLSKSMSSLNVDRVATLNEGRAGRSVVENVIRVSAALLFFLTICLAFTGCGSGGYPGGGVVSLSTSAITLDAGQSFMVNSKLTGTPIVTWGLSSAACTSSACGSLSSTTGASVVYTAPANITSQMKLTLTAGVTGTKNSSIVSITVNPDPTISGAPPVGTVGSLYTTTLTAAGGTGALAWSMAGGSLPAGLSFNTATGVISGTPTVAGTSAFMVQITDSSDVPDTVSAQETIVISTGSGTGQSGPLTVIGGNPPAGTVGTPYTTTLAASGGTSPYSWSIISGTLPTGLALASTTGVISGTPTTQGTSAFTAQALDAARTKASAPFSILINPQTPLSLTITSLPGGTVGVPYTGTIGATGGTPPYTCAITAGTLPAGLTLNGCAVSGTPTSPGTTTITVKITDSGNPVETATGPVTITISPAPLTLTFSSLPNATVGVPYTATIGVAGGTAPYSCNVTVGILPAGLSFSGCVVSGTPTVAGTANLTVKATDSSSPVETTTGPESLTVLPAPLSLTLSSLSDATVGVPYTATIGVAGGTAPYSCNVTAGILPAGLSISGCVVSGTPTVAGTANLTVKATDSSTTTETVTGPVSLTVLPASVTLTLSSLPNGTVGTPYNATIGVTGGTGPYTCVIAAGLPAGLTAANCVITGTPTTAGPATVTVRVTDSSSPANTTTGPVSLTITAAIATLTLTSPPNATVQTPYSGSIGVSGGTGPYTCTIMAGTLPVGLTATNCLITGTPTTAGTANLTVKATDSSNPVSTTTGPVTLTVSPISPLSLTGSLPNAILGVPYTQTLTATGGITPYSYQISAGSLPPGLTLATDGTISGTPTAPGASSFTVKVTDTEATPQTATLPLVLLVVYPTTPNDAELTGPYAYLFQGYDDVLLGVLAYQTATVGSFTADGTGVIGNGELDANHQASNPTGNTISSNEFLGTYTIGTDNRGMMTITNLNADGTTAGTSTYAIAVKAPVSPSTISAEADMIEYDNANLAGTRGSGTMLAQQPTAFTAGLNGKYVFGLSGDAPCLPACTAGLIAGPAAAVGQFTTSGSSIVGTGDSNNGATNYHTEVLGGSFTTADANGRLALTMTTENTPTGYPSDYAVYLVNANRSFVISTDKHSSFILLAGSTQLQTQSTFSNASMNGPFIGYENSATNPGLVTGLVLENVLNLSTATIFRGTATADGNCQITNVDLGGTTALVNTLTGLLPGLTGLLGGLLSSDATTGPITCAVASYGRGTLQYPVPTLLGIPTGPAPAPRVFYLSSPAHGYFLESGYAGLGNIEAQTGAPFTTATFDGTFVYGTTAAASLASVNASGFIVANGTGSATSTVDENVGVGNINLLSLGVTSTRSYTLTDATAGRFTYGTDVIYAITPTRFVLVDTNPLTTSPSITLLY</sequence>
<dbReference type="Gene3D" id="2.60.40.10">
    <property type="entry name" value="Immunoglobulins"/>
    <property type="match status" value="8"/>
</dbReference>
<name>A0A7W8J8A2_9BACT</name>
<evidence type="ECO:0000256" key="1">
    <source>
        <dbReference type="SAM" id="Phobius"/>
    </source>
</evidence>
<accession>A0A7W8J8A2</accession>
<dbReference type="EMBL" id="JACHDZ010000003">
    <property type="protein sequence ID" value="MBB5344351.1"/>
    <property type="molecule type" value="Genomic_DNA"/>
</dbReference>